<comment type="caution">
    <text evidence="1">The sequence shown here is derived from an EMBL/GenBank/DDBJ whole genome shotgun (WGS) entry which is preliminary data.</text>
</comment>
<evidence type="ECO:0000313" key="2">
    <source>
        <dbReference type="Proteomes" id="UP000442694"/>
    </source>
</evidence>
<accession>A0A833JDY3</accession>
<evidence type="ECO:0008006" key="3">
    <source>
        <dbReference type="Google" id="ProtNLM"/>
    </source>
</evidence>
<dbReference type="Proteomes" id="UP000442694">
    <property type="component" value="Unassembled WGS sequence"/>
</dbReference>
<name>A0A833JDY3_9BACT</name>
<gene>
    <name evidence="1" type="ORF">GCL57_05555</name>
</gene>
<sequence length="115" mass="14067">MNIAFIDDEDEFLFYWKENLSSHSLVFQKDIKFFINYCNIDLFDYIIVDFYFPDCHFYDIYEKKYKNLINENVKLSNIIIFSDAAQKILKKKYIKYIFKKSQPEKILKMILKNSL</sequence>
<reference evidence="1 2" key="1">
    <citation type="submission" date="2019-10" db="EMBL/GenBank/DDBJ databases">
        <title>New genus of Silvanigrellaceae.</title>
        <authorList>
            <person name="Pitt A."/>
            <person name="Hahn M.W."/>
        </authorList>
    </citation>
    <scope>NUCLEOTIDE SEQUENCE [LARGE SCALE GENOMIC DNA]</scope>
    <source>
        <strain evidence="1 2">33A1-SZDP</strain>
    </source>
</reference>
<evidence type="ECO:0000313" key="1">
    <source>
        <dbReference type="EMBL" id="KAB8032113.1"/>
    </source>
</evidence>
<protein>
    <recommendedName>
        <fullName evidence="3">Response regulator receiver domain-containing protein</fullName>
    </recommendedName>
</protein>
<organism evidence="1 2">
    <name type="scientific">Fluviispira multicolorata</name>
    <dbReference type="NCBI Taxonomy" id="2654512"/>
    <lineage>
        <taxon>Bacteria</taxon>
        <taxon>Pseudomonadati</taxon>
        <taxon>Bdellovibrionota</taxon>
        <taxon>Oligoflexia</taxon>
        <taxon>Silvanigrellales</taxon>
        <taxon>Silvanigrellaceae</taxon>
        <taxon>Fluviispira</taxon>
    </lineage>
</organism>
<dbReference type="SUPFAM" id="SSF52172">
    <property type="entry name" value="CheY-like"/>
    <property type="match status" value="1"/>
</dbReference>
<dbReference type="AlphaFoldDB" id="A0A833JDY3"/>
<dbReference type="InterPro" id="IPR011006">
    <property type="entry name" value="CheY-like_superfamily"/>
</dbReference>
<proteinExistence type="predicted"/>
<keyword evidence="2" id="KW-1185">Reference proteome</keyword>
<dbReference type="RefSeq" id="WP_152212301.1">
    <property type="nucleotide sequence ID" value="NZ_WFLN01000005.1"/>
</dbReference>
<dbReference type="EMBL" id="WFLN01000005">
    <property type="protein sequence ID" value="KAB8032113.1"/>
    <property type="molecule type" value="Genomic_DNA"/>
</dbReference>